<dbReference type="NCBIfam" id="TIGR00614">
    <property type="entry name" value="recQ_fam"/>
    <property type="match status" value="1"/>
</dbReference>
<dbReference type="PROSITE" id="PS51192">
    <property type="entry name" value="HELICASE_ATP_BIND_1"/>
    <property type="match status" value="1"/>
</dbReference>
<evidence type="ECO:0000259" key="12">
    <source>
        <dbReference type="PROSITE" id="PS51194"/>
    </source>
</evidence>
<dbReference type="SMART" id="SM00487">
    <property type="entry name" value="DEXDc"/>
    <property type="match status" value="1"/>
</dbReference>
<dbReference type="SUPFAM" id="SSF52540">
    <property type="entry name" value="P-loop containing nucleoside triphosphate hydrolases"/>
    <property type="match status" value="1"/>
</dbReference>
<dbReference type="GO" id="GO:0005694">
    <property type="term" value="C:chromosome"/>
    <property type="evidence" value="ECO:0007669"/>
    <property type="project" value="TreeGrafter"/>
</dbReference>
<keyword evidence="2" id="KW-0547">Nucleotide-binding</keyword>
<dbReference type="CDD" id="cd17920">
    <property type="entry name" value="DEXHc_RecQ"/>
    <property type="match status" value="1"/>
</dbReference>
<keyword evidence="7" id="KW-0413">Isomerase</keyword>
<keyword evidence="4 13" id="KW-0347">Helicase</keyword>
<comment type="catalytic activity">
    <reaction evidence="8">
        <text>Couples ATP hydrolysis with the unwinding of duplex DNA by translocating in the 3'-5' direction.</text>
        <dbReference type="EC" id="5.6.2.4"/>
    </reaction>
</comment>
<protein>
    <recommendedName>
        <fullName evidence="9">DNA 3'-5' helicase</fullName>
        <ecNumber evidence="9">5.6.2.4</ecNumber>
    </recommendedName>
</protein>
<dbReference type="GO" id="GO:0005737">
    <property type="term" value="C:cytoplasm"/>
    <property type="evidence" value="ECO:0007669"/>
    <property type="project" value="TreeGrafter"/>
</dbReference>
<dbReference type="Gene3D" id="3.40.50.300">
    <property type="entry name" value="P-loop containing nucleotide triphosphate hydrolases"/>
    <property type="match status" value="2"/>
</dbReference>
<dbReference type="InterPro" id="IPR004589">
    <property type="entry name" value="DNA_helicase_ATP-dep_RecQ"/>
</dbReference>
<dbReference type="InterPro" id="IPR027417">
    <property type="entry name" value="P-loop_NTPase"/>
</dbReference>
<dbReference type="OMA" id="NGAHARY"/>
<evidence type="ECO:0000256" key="4">
    <source>
        <dbReference type="ARBA" id="ARBA00022806"/>
    </source>
</evidence>
<dbReference type="OrthoDB" id="10261556at2759"/>
<dbReference type="InterPro" id="IPR032284">
    <property type="entry name" value="RecQ_Zn-bd"/>
</dbReference>
<comment type="similarity">
    <text evidence="1">Belongs to the helicase family. RecQ subfamily.</text>
</comment>
<evidence type="ECO:0000256" key="7">
    <source>
        <dbReference type="ARBA" id="ARBA00023235"/>
    </source>
</evidence>
<dbReference type="EMBL" id="GG663747">
    <property type="protein sequence ID" value="EEH52782.1"/>
    <property type="molecule type" value="Genomic_DNA"/>
</dbReference>
<evidence type="ECO:0000256" key="10">
    <source>
        <dbReference type="SAM" id="MobiDB-lite"/>
    </source>
</evidence>
<dbReference type="InterPro" id="IPR002121">
    <property type="entry name" value="HRDC_dom"/>
</dbReference>
<gene>
    <name evidence="13" type="ORF">MICPUCDRAFT_52663</name>
</gene>
<evidence type="ECO:0000256" key="8">
    <source>
        <dbReference type="ARBA" id="ARBA00034617"/>
    </source>
</evidence>
<evidence type="ECO:0000256" key="1">
    <source>
        <dbReference type="ARBA" id="ARBA00005446"/>
    </source>
</evidence>
<feature type="region of interest" description="Disordered" evidence="10">
    <location>
        <begin position="1029"/>
        <end position="1049"/>
    </location>
</feature>
<dbReference type="RefSeq" id="XP_003062843.1">
    <property type="nucleotide sequence ID" value="XM_003062797.1"/>
</dbReference>
<dbReference type="GO" id="GO:0000724">
    <property type="term" value="P:double-strand break repair via homologous recombination"/>
    <property type="evidence" value="ECO:0007669"/>
    <property type="project" value="TreeGrafter"/>
</dbReference>
<evidence type="ECO:0000313" key="13">
    <source>
        <dbReference type="EMBL" id="EEH52782.1"/>
    </source>
</evidence>
<dbReference type="GO" id="GO:0005634">
    <property type="term" value="C:nucleus"/>
    <property type="evidence" value="ECO:0007669"/>
    <property type="project" value="TreeGrafter"/>
</dbReference>
<sequence length="1049" mass="111154">MGFEVADDDWDDAALTDAVVRAEVDAKASIASMTAAAPLMDRVNASVDSVAGRDSRGAPAKPPPSMVPTLTTTRPAPPQPASTVPPDLANALRATLSEYFGHSDFREGQMSVIAAAVSDRDSCVYWSTGSGKSLCYQLPALHTGKTTLVVSPLISLMNDQVTHLNNTAGASGMGKGDAFPLAAFLGSTQTDRSVEENALRGAYRVVYVTPEKLVGSFGDDTGGNGYFLSRLKEMVRSKKLGLVAIDEAHCLSQWGHDFRTSYRGLARVRAELAPNGEVPIMALTATAVDAVREDIASVLELRAPFVAQNSCDRPNLAVSVIKKRGGAADLKHVVDRVAGVAGSVIIYCPTVREVEQVASHLGNVFASRPDGAKNAVGTYHAQMSPSERERVHREFLTGRRKVVVATVAFGMGIDKPDIRLVMHYGAPKTMEEYYQQVGRAGRDGLPSKVEMLYGDGDFSKYGSDFYVGGLSETVRRTQKASTDALERFSREPLACRRAGILAHFGESPPESWPDSPDPAVAGKVCGTCDTCVRVRRAAEDGGVAKTLRRDMAFEAAPVLIALHHGFGGGPVPMTALASLAKDGADPKTGRMPNPAARTAIRAIRAALPAPSKTDSFVKEMTQALVQEGLIHKRTEKGPYSAYDVYSIPRNGREAAIATRCTRAALAAAAASPVTVAHGKAARDAIRARVGALPPIVLPVPEGVARAEAEAAAVASARVEELVKAGVDVSAVPQHELAEGSGPCVNAELQWFRRLKSLRDRGDVAKARACEELLARVERWRDDTADRLNMAPGAVLPSHVAKRVAYALPQTVDGLRGAGVRIAGVETLAKVVRDAAEELGLLGGGSGGGAECASSGGGSGGAMRLGVVKGAPWAFAVYKPKKKKGCPDEPPAWEVSWTRFARGECVESIAMTQASGKSLQPSTVGGHVMEALVHGREVDLARLYPNAGDARYHFASEREWRELDDACAVAGADPVGDPAAFSAREIVRVLVGADVADKDRALKTPEEQATQTRWYCKIKTYAALKRAGVAPKWDGDGGGGGPDAKRRRVD</sequence>
<dbReference type="EC" id="5.6.2.4" evidence="9"/>
<dbReference type="GO" id="GO:0005524">
    <property type="term" value="F:ATP binding"/>
    <property type="evidence" value="ECO:0007669"/>
    <property type="project" value="UniProtKB-KW"/>
</dbReference>
<dbReference type="InterPro" id="IPR001650">
    <property type="entry name" value="Helicase_C-like"/>
</dbReference>
<keyword evidence="3" id="KW-0378">Hydrolase</keyword>
<dbReference type="PROSITE" id="PS51194">
    <property type="entry name" value="HELICASE_CTER"/>
    <property type="match status" value="1"/>
</dbReference>
<dbReference type="GO" id="GO:0016787">
    <property type="term" value="F:hydrolase activity"/>
    <property type="evidence" value="ECO:0007669"/>
    <property type="project" value="UniProtKB-KW"/>
</dbReference>
<proteinExistence type="inferred from homology"/>
<feature type="domain" description="Helicase ATP-binding" evidence="11">
    <location>
        <begin position="113"/>
        <end position="305"/>
    </location>
</feature>
<dbReference type="GO" id="GO:0003676">
    <property type="term" value="F:nucleic acid binding"/>
    <property type="evidence" value="ECO:0007669"/>
    <property type="project" value="InterPro"/>
</dbReference>
<dbReference type="GeneID" id="9688283"/>
<dbReference type="InterPro" id="IPR011545">
    <property type="entry name" value="DEAD/DEAH_box_helicase_dom"/>
</dbReference>
<evidence type="ECO:0000256" key="5">
    <source>
        <dbReference type="ARBA" id="ARBA00022840"/>
    </source>
</evidence>
<dbReference type="Pfam" id="PF00271">
    <property type="entry name" value="Helicase_C"/>
    <property type="match status" value="1"/>
</dbReference>
<dbReference type="SUPFAM" id="SSF47819">
    <property type="entry name" value="HRDC-like"/>
    <property type="match status" value="1"/>
</dbReference>
<name>C1N4S4_MICPC</name>
<accession>C1N4S4</accession>
<evidence type="ECO:0000256" key="9">
    <source>
        <dbReference type="ARBA" id="ARBA00034808"/>
    </source>
</evidence>
<evidence type="ECO:0000259" key="11">
    <source>
        <dbReference type="PROSITE" id="PS51192"/>
    </source>
</evidence>
<dbReference type="GO" id="GO:0009378">
    <property type="term" value="F:four-way junction helicase activity"/>
    <property type="evidence" value="ECO:0007669"/>
    <property type="project" value="TreeGrafter"/>
</dbReference>
<dbReference type="InterPro" id="IPR014001">
    <property type="entry name" value="Helicase_ATP-bd"/>
</dbReference>
<dbReference type="PANTHER" id="PTHR13710:SF120">
    <property type="entry name" value="BIFUNCTIONAL 3'-5' EXONUCLEASE_ATP-DEPENDENT HELICASE WRN"/>
    <property type="match status" value="1"/>
</dbReference>
<dbReference type="STRING" id="564608.C1N4S4"/>
<keyword evidence="6" id="KW-0238">DNA-binding</keyword>
<dbReference type="AlphaFoldDB" id="C1N4S4"/>
<evidence type="ECO:0000256" key="3">
    <source>
        <dbReference type="ARBA" id="ARBA00022801"/>
    </source>
</evidence>
<dbReference type="InterPro" id="IPR010997">
    <property type="entry name" value="HRDC-like_sf"/>
</dbReference>
<evidence type="ECO:0000256" key="2">
    <source>
        <dbReference type="ARBA" id="ARBA00022741"/>
    </source>
</evidence>
<dbReference type="KEGG" id="mpp:MICPUCDRAFT_52663"/>
<dbReference type="Pfam" id="PF00570">
    <property type="entry name" value="HRDC"/>
    <property type="match status" value="1"/>
</dbReference>
<keyword evidence="14" id="KW-1185">Reference proteome</keyword>
<organism evidence="14">
    <name type="scientific">Micromonas pusilla (strain CCMP1545)</name>
    <name type="common">Picoplanktonic green alga</name>
    <dbReference type="NCBI Taxonomy" id="564608"/>
    <lineage>
        <taxon>Eukaryota</taxon>
        <taxon>Viridiplantae</taxon>
        <taxon>Chlorophyta</taxon>
        <taxon>Mamiellophyceae</taxon>
        <taxon>Mamiellales</taxon>
        <taxon>Mamiellaceae</taxon>
        <taxon>Micromonas</taxon>
    </lineage>
</organism>
<dbReference type="SMART" id="SM00490">
    <property type="entry name" value="HELICc"/>
    <property type="match status" value="1"/>
</dbReference>
<evidence type="ECO:0000256" key="6">
    <source>
        <dbReference type="ARBA" id="ARBA00023125"/>
    </source>
</evidence>
<dbReference type="PANTHER" id="PTHR13710">
    <property type="entry name" value="DNA HELICASE RECQ FAMILY MEMBER"/>
    <property type="match status" value="1"/>
</dbReference>
<feature type="region of interest" description="Disordered" evidence="10">
    <location>
        <begin position="49"/>
        <end position="84"/>
    </location>
</feature>
<dbReference type="eggNOG" id="KOG0351">
    <property type="taxonomic scope" value="Eukaryota"/>
</dbReference>
<feature type="domain" description="Helicase C-terminal" evidence="12">
    <location>
        <begin position="329"/>
        <end position="489"/>
    </location>
</feature>
<dbReference type="GO" id="GO:0043138">
    <property type="term" value="F:3'-5' DNA helicase activity"/>
    <property type="evidence" value="ECO:0007669"/>
    <property type="project" value="UniProtKB-EC"/>
</dbReference>
<dbReference type="Pfam" id="PF16124">
    <property type="entry name" value="RecQ_Zn_bind"/>
    <property type="match status" value="1"/>
</dbReference>
<evidence type="ECO:0000313" key="14">
    <source>
        <dbReference type="Proteomes" id="UP000001876"/>
    </source>
</evidence>
<keyword evidence="5" id="KW-0067">ATP-binding</keyword>
<dbReference type="Proteomes" id="UP000001876">
    <property type="component" value="Unassembled WGS sequence"/>
</dbReference>
<reference evidence="13 14" key="1">
    <citation type="journal article" date="2009" name="Science">
        <title>Green evolution and dynamic adaptations revealed by genomes of the marine picoeukaryotes Micromonas.</title>
        <authorList>
            <person name="Worden A.Z."/>
            <person name="Lee J.H."/>
            <person name="Mock T."/>
            <person name="Rouze P."/>
            <person name="Simmons M.P."/>
            <person name="Aerts A.L."/>
            <person name="Allen A.E."/>
            <person name="Cuvelier M.L."/>
            <person name="Derelle E."/>
            <person name="Everett M.V."/>
            <person name="Foulon E."/>
            <person name="Grimwood J."/>
            <person name="Gundlach H."/>
            <person name="Henrissat B."/>
            <person name="Napoli C."/>
            <person name="McDonald S.M."/>
            <person name="Parker M.S."/>
            <person name="Rombauts S."/>
            <person name="Salamov A."/>
            <person name="Von Dassow P."/>
            <person name="Badger J.H."/>
            <person name="Coutinho P.M."/>
            <person name="Demir E."/>
            <person name="Dubchak I."/>
            <person name="Gentemann C."/>
            <person name="Eikrem W."/>
            <person name="Gready J.E."/>
            <person name="John U."/>
            <person name="Lanier W."/>
            <person name="Lindquist E.A."/>
            <person name="Lucas S."/>
            <person name="Mayer K.F."/>
            <person name="Moreau H."/>
            <person name="Not F."/>
            <person name="Otillar R."/>
            <person name="Panaud O."/>
            <person name="Pangilinan J."/>
            <person name="Paulsen I."/>
            <person name="Piegu B."/>
            <person name="Poliakov A."/>
            <person name="Robbens S."/>
            <person name="Schmutz J."/>
            <person name="Toulza E."/>
            <person name="Wyss T."/>
            <person name="Zelensky A."/>
            <person name="Zhou K."/>
            <person name="Armbrust E.V."/>
            <person name="Bhattacharya D."/>
            <person name="Goodenough U.W."/>
            <person name="Van de Peer Y."/>
            <person name="Grigoriev I.V."/>
        </authorList>
    </citation>
    <scope>NUCLEOTIDE SEQUENCE [LARGE SCALE GENOMIC DNA]</scope>
    <source>
        <strain evidence="13 14">CCMP1545</strain>
    </source>
</reference>
<dbReference type="Pfam" id="PF00270">
    <property type="entry name" value="DEAD"/>
    <property type="match status" value="1"/>
</dbReference>